<sequence>MVRKGLRVEDSPWSPWLRFYPSGVPHQVSAPDADLGLLLDAAARAHPRRTALLFFGRRTSYHALARRIERFADGLHTLGVRPGDRVALLLPNCPQFVVAFFATLRLGAVVVPTDPQYSEHELRRQLDEVGAVAVVAFDGVVRKAAAARDGTRVRHLISADLSRALPPWLRLWLRLAPRLPLARRMRGPKVLRARLAPGLPPGTRAVPFDEVSGDGTAPPWPRVEPDDTAVLQFTGGTTGVPRAAVLTHRNLAANAHQLAAWHAPLEATGTTVAVLPLHHPHGLTAGLGAGLLAGSRTVLLPTLNTGRLLRACRRWSPGVLHATPPVYRALLERPERELEALRSLRMCVSSGQRLPAELVARFEAATHVPLTDSYGLTEAAPLVLANPLNANARPGTAGLPLPGTEVVIAETTEPGQAGELLVRGPQVFAGYWNDPRATEGALTPDGWLRTGDIAVLSPDGFVTLIDRRDDVITVGGLPVFPSEVEDVLAEHPAVQDAVVTGVPHPAHGEVVKAFLTLADGAELNTPQVVGHCTGRLAPYKVPALVEIRTAPLPRSPSGKVLRRALRGASAYGA</sequence>
<dbReference type="Gene3D" id="3.40.50.12780">
    <property type="entry name" value="N-terminal domain of ligase-like"/>
    <property type="match status" value="1"/>
</dbReference>
<dbReference type="PANTHER" id="PTHR43767:SF12">
    <property type="entry name" value="AMP-DEPENDENT SYNTHETASE AND LIGASE"/>
    <property type="match status" value="1"/>
</dbReference>
<accession>A0ABU2L496</accession>
<dbReference type="Gene3D" id="3.30.300.30">
    <property type="match status" value="1"/>
</dbReference>
<comment type="caution">
    <text evidence="3">The sequence shown here is derived from an EMBL/GenBank/DDBJ whole genome shotgun (WGS) entry which is preliminary data.</text>
</comment>
<evidence type="ECO:0000259" key="2">
    <source>
        <dbReference type="Pfam" id="PF13193"/>
    </source>
</evidence>
<feature type="domain" description="AMP-binding enzyme C-terminal" evidence="2">
    <location>
        <begin position="483"/>
        <end position="559"/>
    </location>
</feature>
<evidence type="ECO:0000313" key="3">
    <source>
        <dbReference type="EMBL" id="MDT0306377.1"/>
    </source>
</evidence>
<dbReference type="RefSeq" id="WP_311629298.1">
    <property type="nucleotide sequence ID" value="NZ_JAVREN010000005.1"/>
</dbReference>
<proteinExistence type="predicted"/>
<dbReference type="InterPro" id="IPR050237">
    <property type="entry name" value="ATP-dep_AMP-bd_enzyme"/>
</dbReference>
<keyword evidence="4" id="KW-1185">Reference proteome</keyword>
<dbReference type="InterPro" id="IPR020845">
    <property type="entry name" value="AMP-binding_CS"/>
</dbReference>
<dbReference type="InterPro" id="IPR045851">
    <property type="entry name" value="AMP-bd_C_sf"/>
</dbReference>
<dbReference type="InterPro" id="IPR042099">
    <property type="entry name" value="ANL_N_sf"/>
</dbReference>
<evidence type="ECO:0000313" key="4">
    <source>
        <dbReference type="Proteomes" id="UP001183388"/>
    </source>
</evidence>
<dbReference type="EMBL" id="JAVREN010000005">
    <property type="protein sequence ID" value="MDT0306377.1"/>
    <property type="molecule type" value="Genomic_DNA"/>
</dbReference>
<feature type="domain" description="AMP-dependent synthetase/ligase" evidence="1">
    <location>
        <begin position="40"/>
        <end position="432"/>
    </location>
</feature>
<dbReference type="PANTHER" id="PTHR43767">
    <property type="entry name" value="LONG-CHAIN-FATTY-ACID--COA LIGASE"/>
    <property type="match status" value="1"/>
</dbReference>
<dbReference type="Pfam" id="PF00501">
    <property type="entry name" value="AMP-binding"/>
    <property type="match status" value="1"/>
</dbReference>
<dbReference type="InterPro" id="IPR025110">
    <property type="entry name" value="AMP-bd_C"/>
</dbReference>
<gene>
    <name evidence="3" type="ORF">RM780_05300</name>
</gene>
<protein>
    <submittedName>
        <fullName evidence="3">AMP-binding protein</fullName>
    </submittedName>
</protein>
<name>A0ABU2L496_9ACTN</name>
<evidence type="ECO:0000259" key="1">
    <source>
        <dbReference type="Pfam" id="PF00501"/>
    </source>
</evidence>
<dbReference type="InterPro" id="IPR000873">
    <property type="entry name" value="AMP-dep_synth/lig_dom"/>
</dbReference>
<dbReference type="Proteomes" id="UP001183388">
    <property type="component" value="Unassembled WGS sequence"/>
</dbReference>
<organism evidence="3 4">
    <name type="scientific">Streptomyces boetiae</name>
    <dbReference type="NCBI Taxonomy" id="3075541"/>
    <lineage>
        <taxon>Bacteria</taxon>
        <taxon>Bacillati</taxon>
        <taxon>Actinomycetota</taxon>
        <taxon>Actinomycetes</taxon>
        <taxon>Kitasatosporales</taxon>
        <taxon>Streptomycetaceae</taxon>
        <taxon>Streptomyces</taxon>
    </lineage>
</organism>
<reference evidence="4" key="1">
    <citation type="submission" date="2023-07" db="EMBL/GenBank/DDBJ databases">
        <title>30 novel species of actinomycetes from the DSMZ collection.</title>
        <authorList>
            <person name="Nouioui I."/>
        </authorList>
    </citation>
    <scope>NUCLEOTIDE SEQUENCE [LARGE SCALE GENOMIC DNA]</scope>
    <source>
        <strain evidence="4">DSM 44917</strain>
    </source>
</reference>
<dbReference type="PROSITE" id="PS00455">
    <property type="entry name" value="AMP_BINDING"/>
    <property type="match status" value="1"/>
</dbReference>
<dbReference type="Pfam" id="PF13193">
    <property type="entry name" value="AMP-binding_C"/>
    <property type="match status" value="1"/>
</dbReference>
<dbReference type="SUPFAM" id="SSF56801">
    <property type="entry name" value="Acetyl-CoA synthetase-like"/>
    <property type="match status" value="1"/>
</dbReference>